<dbReference type="PANTHER" id="PTHR16821">
    <property type="entry name" value="FRATAXIN"/>
    <property type="match status" value="1"/>
</dbReference>
<accession>A0ABU9YTY0</accession>
<dbReference type="InterPro" id="IPR020895">
    <property type="entry name" value="Frataxin_CS"/>
</dbReference>
<evidence type="ECO:0000313" key="6">
    <source>
        <dbReference type="Proteomes" id="UP001410394"/>
    </source>
</evidence>
<dbReference type="Pfam" id="PF01491">
    <property type="entry name" value="Frataxin_Cyay"/>
    <property type="match status" value="1"/>
</dbReference>
<keyword evidence="2 4" id="KW-0479">Metal-binding</keyword>
<dbReference type="NCBIfam" id="TIGR03421">
    <property type="entry name" value="FeS_CyaY"/>
    <property type="match status" value="1"/>
</dbReference>
<gene>
    <name evidence="4 5" type="primary">cyaY</name>
    <name evidence="5" type="ORF">ABDB84_00845</name>
</gene>
<dbReference type="InterPro" id="IPR002908">
    <property type="entry name" value="Frataxin/CyaY"/>
</dbReference>
<proteinExistence type="inferred from homology"/>
<dbReference type="PANTHER" id="PTHR16821:SF2">
    <property type="entry name" value="FRATAXIN, MITOCHONDRIAL"/>
    <property type="match status" value="1"/>
</dbReference>
<keyword evidence="6" id="KW-1185">Reference proteome</keyword>
<comment type="similarity">
    <text evidence="1 4">Belongs to the frataxin family.</text>
</comment>
<comment type="caution">
    <text evidence="5">The sequence shown here is derived from an EMBL/GenBank/DDBJ whole genome shotgun (WGS) entry which is preliminary data.</text>
</comment>
<dbReference type="SUPFAM" id="SSF55387">
    <property type="entry name" value="Frataxin/Nqo15-like"/>
    <property type="match status" value="1"/>
</dbReference>
<dbReference type="SMART" id="SM01219">
    <property type="entry name" value="Frataxin_Cyay"/>
    <property type="match status" value="1"/>
</dbReference>
<dbReference type="Proteomes" id="UP001410394">
    <property type="component" value="Unassembled WGS sequence"/>
</dbReference>
<sequence>MDENAFLDIADAQMAQLEQDIESAADDADIDLDLESRPGGILELEFPNGSKMVINRHAAAREIWVAARSGGFHYRPENGRWLNTRDGEDLYAALNRLLSEQAGTTLRLPAR</sequence>
<dbReference type="RefSeq" id="WP_345917771.1">
    <property type="nucleotide sequence ID" value="NZ_JBDIVE010000001.1"/>
</dbReference>
<dbReference type="PROSITE" id="PS01344">
    <property type="entry name" value="FRATAXIN_1"/>
    <property type="match status" value="1"/>
</dbReference>
<dbReference type="PROSITE" id="PS50810">
    <property type="entry name" value="FRATAXIN_2"/>
    <property type="match status" value="1"/>
</dbReference>
<name>A0ABU9YTY0_9RHOO</name>
<dbReference type="HAMAP" id="MF_00142">
    <property type="entry name" value="CyaY"/>
    <property type="match status" value="1"/>
</dbReference>
<reference evidence="5 6" key="1">
    <citation type="journal article" date="2018" name="Int. J. Syst. Evol. Microbiol.">
        <title>Uliginosibacterium sediminicola sp. nov., isolated from freshwater sediment.</title>
        <authorList>
            <person name="Hwang W.M."/>
            <person name="Kim S.M."/>
            <person name="Kang K."/>
            <person name="Ahn T.Y."/>
        </authorList>
    </citation>
    <scope>NUCLEOTIDE SEQUENCE [LARGE SCALE GENOMIC DNA]</scope>
    <source>
        <strain evidence="5 6">M1-21</strain>
    </source>
</reference>
<evidence type="ECO:0000256" key="2">
    <source>
        <dbReference type="ARBA" id="ARBA00022723"/>
    </source>
</evidence>
<dbReference type="Gene3D" id="3.30.920.10">
    <property type="entry name" value="Frataxin/CyaY"/>
    <property type="match status" value="1"/>
</dbReference>
<protein>
    <recommendedName>
        <fullName evidence="4">Iron-sulfur cluster assembly protein CyaY</fullName>
    </recommendedName>
</protein>
<dbReference type="InterPro" id="IPR036524">
    <property type="entry name" value="Frataxin/CyaY_sf"/>
</dbReference>
<comment type="function">
    <text evidence="4">Involved in iron-sulfur (Fe-S) cluster assembly. May act as a regulator of Fe-S biogenesis.</text>
</comment>
<evidence type="ECO:0000313" key="5">
    <source>
        <dbReference type="EMBL" id="MEN3067001.1"/>
    </source>
</evidence>
<evidence type="ECO:0000256" key="4">
    <source>
        <dbReference type="HAMAP-Rule" id="MF_00142"/>
    </source>
</evidence>
<evidence type="ECO:0000256" key="1">
    <source>
        <dbReference type="ARBA" id="ARBA00008183"/>
    </source>
</evidence>
<evidence type="ECO:0000256" key="3">
    <source>
        <dbReference type="ARBA" id="ARBA00023004"/>
    </source>
</evidence>
<organism evidence="5 6">
    <name type="scientific">Uliginosibacterium sediminicola</name>
    <dbReference type="NCBI Taxonomy" id="2024550"/>
    <lineage>
        <taxon>Bacteria</taxon>
        <taxon>Pseudomonadati</taxon>
        <taxon>Pseudomonadota</taxon>
        <taxon>Betaproteobacteria</taxon>
        <taxon>Rhodocyclales</taxon>
        <taxon>Zoogloeaceae</taxon>
        <taxon>Uliginosibacterium</taxon>
    </lineage>
</organism>
<keyword evidence="3 4" id="KW-0408">Iron</keyword>
<dbReference type="InterPro" id="IPR047584">
    <property type="entry name" value="CyaY"/>
</dbReference>
<dbReference type="EMBL" id="JBDIVE010000001">
    <property type="protein sequence ID" value="MEN3067001.1"/>
    <property type="molecule type" value="Genomic_DNA"/>
</dbReference>